<organism evidence="1 2">
    <name type="scientific">Dermacentor silvarum</name>
    <name type="common">Tick</name>
    <dbReference type="NCBI Taxonomy" id="543639"/>
    <lineage>
        <taxon>Eukaryota</taxon>
        <taxon>Metazoa</taxon>
        <taxon>Ecdysozoa</taxon>
        <taxon>Arthropoda</taxon>
        <taxon>Chelicerata</taxon>
        <taxon>Arachnida</taxon>
        <taxon>Acari</taxon>
        <taxon>Parasitiformes</taxon>
        <taxon>Ixodida</taxon>
        <taxon>Ixodoidea</taxon>
        <taxon>Ixodidae</taxon>
        <taxon>Rhipicephalinae</taxon>
        <taxon>Dermacentor</taxon>
    </lineage>
</organism>
<dbReference type="Proteomes" id="UP000821865">
    <property type="component" value="Chromosome 3"/>
</dbReference>
<reference evidence="1" key="1">
    <citation type="submission" date="2020-05" db="EMBL/GenBank/DDBJ databases">
        <title>Large-scale comparative analyses of tick genomes elucidate their genetic diversity and vector capacities.</title>
        <authorList>
            <person name="Jia N."/>
            <person name="Wang J."/>
            <person name="Shi W."/>
            <person name="Du L."/>
            <person name="Sun Y."/>
            <person name="Zhan W."/>
            <person name="Jiang J."/>
            <person name="Wang Q."/>
            <person name="Zhang B."/>
            <person name="Ji P."/>
            <person name="Sakyi L.B."/>
            <person name="Cui X."/>
            <person name="Yuan T."/>
            <person name="Jiang B."/>
            <person name="Yang W."/>
            <person name="Lam T.T.-Y."/>
            <person name="Chang Q."/>
            <person name="Ding S."/>
            <person name="Wang X."/>
            <person name="Zhu J."/>
            <person name="Ruan X."/>
            <person name="Zhao L."/>
            <person name="Wei J."/>
            <person name="Que T."/>
            <person name="Du C."/>
            <person name="Cheng J."/>
            <person name="Dai P."/>
            <person name="Han X."/>
            <person name="Huang E."/>
            <person name="Gao Y."/>
            <person name="Liu J."/>
            <person name="Shao H."/>
            <person name="Ye R."/>
            <person name="Li L."/>
            <person name="Wei W."/>
            <person name="Wang X."/>
            <person name="Wang C."/>
            <person name="Yang T."/>
            <person name="Huo Q."/>
            <person name="Li W."/>
            <person name="Guo W."/>
            <person name="Chen H."/>
            <person name="Zhou L."/>
            <person name="Ni X."/>
            <person name="Tian J."/>
            <person name="Zhou Y."/>
            <person name="Sheng Y."/>
            <person name="Liu T."/>
            <person name="Pan Y."/>
            <person name="Xia L."/>
            <person name="Li J."/>
            <person name="Zhao F."/>
            <person name="Cao W."/>
        </authorList>
    </citation>
    <scope>NUCLEOTIDE SEQUENCE</scope>
    <source>
        <strain evidence="1">Dsil-2018</strain>
    </source>
</reference>
<protein>
    <submittedName>
        <fullName evidence="1">Uncharacterized protein</fullName>
    </submittedName>
</protein>
<name>A0ACB8D9G8_DERSI</name>
<accession>A0ACB8D9G8</accession>
<dbReference type="EMBL" id="CM023472">
    <property type="protein sequence ID" value="KAH7960929.1"/>
    <property type="molecule type" value="Genomic_DNA"/>
</dbReference>
<evidence type="ECO:0000313" key="1">
    <source>
        <dbReference type="EMBL" id="KAH7960929.1"/>
    </source>
</evidence>
<comment type="caution">
    <text evidence="1">The sequence shown here is derived from an EMBL/GenBank/DDBJ whole genome shotgun (WGS) entry which is preliminary data.</text>
</comment>
<evidence type="ECO:0000313" key="2">
    <source>
        <dbReference type="Proteomes" id="UP000821865"/>
    </source>
</evidence>
<proteinExistence type="predicted"/>
<keyword evidence="2" id="KW-1185">Reference proteome</keyword>
<gene>
    <name evidence="1" type="ORF">HPB49_025123</name>
</gene>
<sequence>MDNGERQQRQQTSAPATTLLPPPRALDTAGDVWKNWKTWRQEFELFATATYLKQQPKEVQAATFLMIIGEHARKTYSTFAFAPDEEKSDAEVLKLTFEAFYKPALNLGYHEFRFGKRDQNEGESFNDWLTDLRVLAKRCEFGELEEHMLRSLIILGIREKELQEKLVSENASFAKTVEMCRSREHGKKQCEEIQARAKSHYAAEMNALSEAKEAIVHAGTRKKGVPFPRTLEEKTAVKEGFLRRGAIPGVIGCVDGSLLAIITPKGDNKAAYMCRKGFYALNSMFVSIFIFV</sequence>